<accession>A0A1M7FKK4</accession>
<proteinExistence type="predicted"/>
<dbReference type="InterPro" id="IPR029465">
    <property type="entry name" value="ATPgrasp_TupA"/>
</dbReference>
<evidence type="ECO:0000313" key="1">
    <source>
        <dbReference type="EMBL" id="SHM04533.1"/>
    </source>
</evidence>
<organism evidence="1 2">
    <name type="scientific">Xylanibacter ruminicola</name>
    <name type="common">Prevotella ruminicola</name>
    <dbReference type="NCBI Taxonomy" id="839"/>
    <lineage>
        <taxon>Bacteria</taxon>
        <taxon>Pseudomonadati</taxon>
        <taxon>Bacteroidota</taxon>
        <taxon>Bacteroidia</taxon>
        <taxon>Bacteroidales</taxon>
        <taxon>Prevotellaceae</taxon>
        <taxon>Xylanibacter</taxon>
    </lineage>
</organism>
<sequence>MNRILSKLDSLVTKFGVWLPDEAFLKLRFRIRMGYSLNLSAPKSYSEKLQWLKLYDHKDLYTALVDKYEVKNYVEKIIGDKYLAKTIGVWDSPDDIDFTALPQRFVLKTTHGGGNDGVFVIKDKNSIDEVDIKRRLFKALKQDLYKHSREWPYKNVRRRIIAEEFLEDTKTGELRDYKFFCFDGVVKALFVATDRQKREEPYFNFFDADYNELDLKQGHPKNPVPPEKPLCFEEMKEMAAKLSKGMPHVRVDLYEANGKVYFGELTFYHFGGMVLFEPNSWDNTFGNWLKLPNK</sequence>
<dbReference type="RefSeq" id="WP_073043621.1">
    <property type="nucleotide sequence ID" value="NZ_FRCJ01000002.1"/>
</dbReference>
<dbReference type="SUPFAM" id="SSF56059">
    <property type="entry name" value="Glutathione synthetase ATP-binding domain-like"/>
    <property type="match status" value="1"/>
</dbReference>
<protein>
    <submittedName>
        <fullName evidence="1">TupA-like ATPgrasp</fullName>
    </submittedName>
</protein>
<dbReference type="AlphaFoldDB" id="A0A1M7FKK4"/>
<dbReference type="EMBL" id="FRCJ01000002">
    <property type="protein sequence ID" value="SHM04533.1"/>
    <property type="molecule type" value="Genomic_DNA"/>
</dbReference>
<gene>
    <name evidence="1" type="ORF">SAMN04488494_1189</name>
</gene>
<dbReference type="OrthoDB" id="9791827at2"/>
<name>A0A1M7FKK4_XYLRU</name>
<dbReference type="Proteomes" id="UP000184280">
    <property type="component" value="Unassembled WGS sequence"/>
</dbReference>
<dbReference type="Gene3D" id="3.30.470.20">
    <property type="entry name" value="ATP-grasp fold, B domain"/>
    <property type="match status" value="1"/>
</dbReference>
<evidence type="ECO:0000313" key="2">
    <source>
        <dbReference type="Proteomes" id="UP000184280"/>
    </source>
</evidence>
<dbReference type="Pfam" id="PF14305">
    <property type="entry name" value="ATPgrasp_TupA"/>
    <property type="match status" value="1"/>
</dbReference>
<reference evidence="1 2" key="1">
    <citation type="submission" date="2016-11" db="EMBL/GenBank/DDBJ databases">
        <authorList>
            <person name="Jaros S."/>
            <person name="Januszkiewicz K."/>
            <person name="Wedrychowicz H."/>
        </authorList>
    </citation>
    <scope>NUCLEOTIDE SEQUENCE [LARGE SCALE GENOMIC DNA]</scope>
    <source>
        <strain evidence="1 2">BPI-34</strain>
    </source>
</reference>